<dbReference type="InterPro" id="IPR004843">
    <property type="entry name" value="Calcineurin-like_PHP"/>
</dbReference>
<dbReference type="PANTHER" id="PTHR12905">
    <property type="entry name" value="METALLOPHOSPHOESTERASE"/>
    <property type="match status" value="1"/>
</dbReference>
<dbReference type="InterPro" id="IPR029052">
    <property type="entry name" value="Metallo-depent_PP-like"/>
</dbReference>
<keyword evidence="3" id="KW-1185">Reference proteome</keyword>
<dbReference type="EMBL" id="JANUCP010000004">
    <property type="protein sequence ID" value="MCS3920045.1"/>
    <property type="molecule type" value="Genomic_DNA"/>
</dbReference>
<gene>
    <name evidence="2" type="ORF">M2350_002462</name>
</gene>
<dbReference type="Gene3D" id="3.60.21.10">
    <property type="match status" value="1"/>
</dbReference>
<dbReference type="RefSeq" id="WP_259097226.1">
    <property type="nucleotide sequence ID" value="NZ_CP130454.1"/>
</dbReference>
<name>A0ABT2EQ10_9BACT</name>
<dbReference type="SUPFAM" id="SSF56300">
    <property type="entry name" value="Metallo-dependent phosphatases"/>
    <property type="match status" value="1"/>
</dbReference>
<evidence type="ECO:0000259" key="1">
    <source>
        <dbReference type="Pfam" id="PF00149"/>
    </source>
</evidence>
<dbReference type="InterPro" id="IPR051693">
    <property type="entry name" value="UPF0046_metallophosphoest"/>
</dbReference>
<dbReference type="PANTHER" id="PTHR12905:SF0">
    <property type="entry name" value="CALCINEURIN-LIKE PHOSPHOESTERASE DOMAIN-CONTAINING PROTEIN"/>
    <property type="match status" value="1"/>
</dbReference>
<comment type="caution">
    <text evidence="2">The sequence shown here is derived from an EMBL/GenBank/DDBJ whole genome shotgun (WGS) entry which is preliminary data.</text>
</comment>
<evidence type="ECO:0000313" key="3">
    <source>
        <dbReference type="Proteomes" id="UP001204798"/>
    </source>
</evidence>
<evidence type="ECO:0000313" key="2">
    <source>
        <dbReference type="EMBL" id="MCS3920045.1"/>
    </source>
</evidence>
<dbReference type="Proteomes" id="UP001204798">
    <property type="component" value="Unassembled WGS sequence"/>
</dbReference>
<reference evidence="2 3" key="1">
    <citation type="submission" date="2022-08" db="EMBL/GenBank/DDBJ databases">
        <title>Bacterial and archaeal communities from various locations to study Microbial Dark Matter (Phase II).</title>
        <authorList>
            <person name="Stepanauskas R."/>
        </authorList>
    </citation>
    <scope>NUCLEOTIDE SEQUENCE [LARGE SCALE GENOMIC DNA]</scope>
    <source>
        <strain evidence="2 3">PD1</strain>
    </source>
</reference>
<accession>A0ABT2EQ10</accession>
<proteinExistence type="predicted"/>
<organism evidence="2 3">
    <name type="scientific">Candidatus Fervidibacter sacchari</name>
    <dbReference type="NCBI Taxonomy" id="1448929"/>
    <lineage>
        <taxon>Bacteria</taxon>
        <taxon>Candidatus Fervidibacterota</taxon>
        <taxon>Candidatus Fervidibacter</taxon>
    </lineage>
</organism>
<sequence>MGLKALVVGDMHGQMETVWKAVEEERPDLLICTGDWGDPGQIAPQEYQSLLERLTVYTVYGNHDDMELLKALKNRDGSPVLLPHGEFMEVRGIRFAGISGIWAKSHKKPYYITDEEVTAIAQKLAGKNVTILVTHGCPIGLADETPKGTHGGQRCFLDAFKIVNPKAHLCGHLHKPQLRQLKSGQFVLNVGITALGDYAVLEISPENVSIVKRIAQSLGKSEVEAF</sequence>
<dbReference type="Pfam" id="PF00149">
    <property type="entry name" value="Metallophos"/>
    <property type="match status" value="1"/>
</dbReference>
<feature type="domain" description="Calcineurin-like phosphoesterase" evidence="1">
    <location>
        <begin position="4"/>
        <end position="176"/>
    </location>
</feature>
<protein>
    <submittedName>
        <fullName evidence="2">Icc-related predicted phosphoesterase</fullName>
    </submittedName>
</protein>